<dbReference type="GeneID" id="34581286"/>
<feature type="domain" description="Nephrocystin 3-like N-terminal" evidence="4">
    <location>
        <begin position="267"/>
        <end position="428"/>
    </location>
</feature>
<dbReference type="SMART" id="SM00248">
    <property type="entry name" value="ANK"/>
    <property type="match status" value="9"/>
</dbReference>
<keyword evidence="2" id="KW-0040">ANK repeat</keyword>
<dbReference type="EMBL" id="LXJU01000032">
    <property type="protein sequence ID" value="OGE48158.1"/>
    <property type="molecule type" value="Genomic_DNA"/>
</dbReference>
<organism evidence="5 6">
    <name type="scientific">Penicillium arizonense</name>
    <dbReference type="NCBI Taxonomy" id="1835702"/>
    <lineage>
        <taxon>Eukaryota</taxon>
        <taxon>Fungi</taxon>
        <taxon>Dikarya</taxon>
        <taxon>Ascomycota</taxon>
        <taxon>Pezizomycotina</taxon>
        <taxon>Eurotiomycetes</taxon>
        <taxon>Eurotiomycetidae</taxon>
        <taxon>Eurotiales</taxon>
        <taxon>Aspergillaceae</taxon>
        <taxon>Penicillium</taxon>
    </lineage>
</organism>
<dbReference type="Pfam" id="PF00023">
    <property type="entry name" value="Ank"/>
    <property type="match status" value="1"/>
</dbReference>
<feature type="repeat" description="ANK" evidence="2">
    <location>
        <begin position="1047"/>
        <end position="1080"/>
    </location>
</feature>
<dbReference type="OrthoDB" id="7464126at2759"/>
<evidence type="ECO:0000313" key="6">
    <source>
        <dbReference type="Proteomes" id="UP000177622"/>
    </source>
</evidence>
<comment type="caution">
    <text evidence="5">The sequence shown here is derived from an EMBL/GenBank/DDBJ whole genome shotgun (WGS) entry which is preliminary data.</text>
</comment>
<dbReference type="InterPro" id="IPR056884">
    <property type="entry name" value="NPHP3-like_N"/>
</dbReference>
<dbReference type="InterPro" id="IPR036770">
    <property type="entry name" value="Ankyrin_rpt-contain_sf"/>
</dbReference>
<dbReference type="PANTHER" id="PTHR10039:SF10">
    <property type="entry name" value="NACHT DOMAIN-CONTAINING PROTEIN"/>
    <property type="match status" value="1"/>
</dbReference>
<dbReference type="Gene3D" id="1.25.40.20">
    <property type="entry name" value="Ankyrin repeat-containing domain"/>
    <property type="match status" value="2"/>
</dbReference>
<proteinExistence type="predicted"/>
<evidence type="ECO:0000259" key="3">
    <source>
        <dbReference type="Pfam" id="PF22939"/>
    </source>
</evidence>
<name>A0A1F5L4J1_PENAI</name>
<keyword evidence="6" id="KW-1185">Reference proteome</keyword>
<dbReference type="Pfam" id="PF22939">
    <property type="entry name" value="WHD_GPIID"/>
    <property type="match status" value="1"/>
</dbReference>
<evidence type="ECO:0000259" key="4">
    <source>
        <dbReference type="Pfam" id="PF24883"/>
    </source>
</evidence>
<feature type="domain" description="GPI inositol-deacylase winged helix" evidence="3">
    <location>
        <begin position="547"/>
        <end position="623"/>
    </location>
</feature>
<dbReference type="SUPFAM" id="SSF48403">
    <property type="entry name" value="Ankyrin repeat"/>
    <property type="match status" value="1"/>
</dbReference>
<keyword evidence="1" id="KW-0677">Repeat</keyword>
<reference evidence="5 6" key="1">
    <citation type="journal article" date="2016" name="Sci. Rep.">
        <title>Penicillium arizonense, a new, genome sequenced fungal species, reveals a high chemical diversity in secreted metabolites.</title>
        <authorList>
            <person name="Grijseels S."/>
            <person name="Nielsen J.C."/>
            <person name="Randelovic M."/>
            <person name="Nielsen J."/>
            <person name="Nielsen K.F."/>
            <person name="Workman M."/>
            <person name="Frisvad J.C."/>
        </authorList>
    </citation>
    <scope>NUCLEOTIDE SEQUENCE [LARGE SCALE GENOMIC DNA]</scope>
    <source>
        <strain evidence="5 6">CBS 141311</strain>
    </source>
</reference>
<dbReference type="PROSITE" id="PS50297">
    <property type="entry name" value="ANK_REP_REGION"/>
    <property type="match status" value="2"/>
</dbReference>
<dbReference type="Pfam" id="PF24883">
    <property type="entry name" value="NPHP3_N"/>
    <property type="match status" value="1"/>
</dbReference>
<dbReference type="PANTHER" id="PTHR10039">
    <property type="entry name" value="AMELOGENIN"/>
    <property type="match status" value="1"/>
</dbReference>
<dbReference type="RefSeq" id="XP_022483614.1">
    <property type="nucleotide sequence ID" value="XM_022636552.1"/>
</dbReference>
<feature type="repeat" description="ANK" evidence="2">
    <location>
        <begin position="860"/>
        <end position="882"/>
    </location>
</feature>
<dbReference type="AlphaFoldDB" id="A0A1F5L4J1"/>
<sequence length="1248" mass="139382">MSQLTLASRLKPETRLAQAVSLYEADLSADQKARLRADKSRLRDAPPSIRDVMRLTAEIDQAASGKTRCLGPRMVNVLQSVQQFAALGDIIIGGSQNLVACGVWTLVRTSLLLISNHSSYLERLSTVFMEVGRLAPRHERMALLYPRSEDLQSCMCEYFIVVVNLCHKLLKFTQKSSLGQFKASVADGDLKSSQSNLELWATRIRDEVQMLMAETITAVKNSNFRKFSKTLSKSGSYKRQLNMHLKMLDFCSMYDHTVTWKQNRKAGTTRLFCESAEYKDWKDQSGSVTLIYTASLGSGKSVLLANLVDDLHLHVQDSNVPVVYFFCRYDITESLQARTIIGSIARQLLGRMQSQFLNSDLAMRDFLDRNKLGDYETIFFLLQRVLASDLKAYIVIDGIDECEYSERRILMEELKRLQDTFTIHLCISLRLEPNNPLEVNTDGLMHTTITPIPDNSSEIGTFIQAELESCVESQRLVVGDPHLILEIRDTLSQRSQGMFLWVVLQIETLCMMDSDHAIRQALEDLPSNLRETFSRILQRSERPGIHTQRAVLELITAAHSPLTTEQIREALSVVPGNTVWDPSRLPNDINATLACCGCLITLDEEELTVRLVHSSFKQFLLDEPDYVNLESAHERMTGIIITYLSYDMFGTQLSTTVIPEIKAGSVPATIAKTALPSSGNIRDLALRLLRSKCETEFDIGKTLAQATPSRHISNQSHLRSYAQLYWCPHLLQFKGLSRRLSQLLISLLEANRLSPISESIRSFPSYTLLYGFADFRLDLGIWTNRDLWKQTSEPPILHLAVVSGHDLFVEAVINHGGFDINYRDPTEQTAILLAVLTKNVNIFESLLGVEYIDVSVKSWLGYTPLHMAVLDSSEDLLKIMIESKKFDLNVQDDAGRRTALHIAVLHCKADLVELLLGSESIDTGILDDTGLGPIHHAASFERSSTIMGILTRSSKVDANLRDREGRAAIHIAALKEEKLQFDPEYAKSKLPVLLKSTLAVLLASERTDANAKNNDGMTALHLTMENIRSMSTLLLSPKVDVNAKDSDGRTALHKAVVQGKTAHISQLLSRDDCDINARDNKGSTALHLATGYKTAAVLLNSETIDVNAKDATGRTALHIASASSCLPIVKQLLGFNEIDLSAALDGETAIHYAATRVVLEPKVHRLDGMVFSKGHLTFTEHAHDTYEVFMRLFRSERVDTALKNDAERILANANITVDYLEDCLLTMSQDISKVQTIIGDTWKGWGIG</sequence>
<dbReference type="STRING" id="1835702.A0A1F5L4J1"/>
<dbReference type="InterPro" id="IPR054471">
    <property type="entry name" value="GPIID_WHD"/>
</dbReference>
<gene>
    <name evidence="5" type="ORF">PENARI_c032G02701</name>
</gene>
<protein>
    <submittedName>
        <fullName evidence="5">Uncharacterized protein</fullName>
    </submittedName>
</protein>
<dbReference type="PROSITE" id="PS50088">
    <property type="entry name" value="ANK_REPEAT"/>
    <property type="match status" value="2"/>
</dbReference>
<accession>A0A1F5L4J1</accession>
<dbReference type="Proteomes" id="UP000177622">
    <property type="component" value="Unassembled WGS sequence"/>
</dbReference>
<evidence type="ECO:0000256" key="1">
    <source>
        <dbReference type="ARBA" id="ARBA00022737"/>
    </source>
</evidence>
<dbReference type="Pfam" id="PF12796">
    <property type="entry name" value="Ank_2"/>
    <property type="match status" value="2"/>
</dbReference>
<evidence type="ECO:0000256" key="2">
    <source>
        <dbReference type="PROSITE-ProRule" id="PRU00023"/>
    </source>
</evidence>
<dbReference type="InterPro" id="IPR002110">
    <property type="entry name" value="Ankyrin_rpt"/>
</dbReference>
<evidence type="ECO:0000313" key="5">
    <source>
        <dbReference type="EMBL" id="OGE48158.1"/>
    </source>
</evidence>
<dbReference type="Gene3D" id="3.40.50.300">
    <property type="entry name" value="P-loop containing nucleotide triphosphate hydrolases"/>
    <property type="match status" value="1"/>
</dbReference>
<dbReference type="SUPFAM" id="SSF52540">
    <property type="entry name" value="P-loop containing nucleoside triphosphate hydrolases"/>
    <property type="match status" value="1"/>
</dbReference>
<dbReference type="InterPro" id="IPR027417">
    <property type="entry name" value="P-loop_NTPase"/>
</dbReference>